<evidence type="ECO:0008006" key="3">
    <source>
        <dbReference type="Google" id="ProtNLM"/>
    </source>
</evidence>
<sequence>MTMSDSTNLFVRARAALMEAEPQRKCELADRLYSDWNNNLLKIESDSDAVRTDVTEPGRPLKPELVHPRALPRRGLGTQEGQAALIHAVTHIEFNAINLALDAVYRYPGMPVEYYGDWLRVAHEESKHFNLLRNKLNKMDYDYGDFVAHNGLWEIAMRTAHDLVHRMAMVPRMMEARGLDVTPDMIKRFRKIGDLETAEILKIILSEEIGHVEAGSRWFSFLCKERGIDAEQTWLDLVQTYLASDIRCPLHWETRKQAGFSDNELEQLQELCTRN</sequence>
<dbReference type="SUPFAM" id="SSF47240">
    <property type="entry name" value="Ferritin-like"/>
    <property type="match status" value="1"/>
</dbReference>
<dbReference type="EMBL" id="JRAA01000001">
    <property type="protein sequence ID" value="KHF25904.1"/>
    <property type="molecule type" value="Genomic_DNA"/>
</dbReference>
<keyword evidence="2" id="KW-1185">Reference proteome</keyword>
<dbReference type="STRING" id="2340.JV46_20140"/>
<dbReference type="PANTHER" id="PTHR42782:SF4">
    <property type="entry name" value="DUF455 DOMAIN-CONTAINING PROTEIN"/>
    <property type="match status" value="1"/>
</dbReference>
<accession>A0A0B0HDD6</accession>
<dbReference type="GeneID" id="86991451"/>
<dbReference type="InterPro" id="IPR009078">
    <property type="entry name" value="Ferritin-like_SF"/>
</dbReference>
<dbReference type="PATRIC" id="fig|2340.3.peg.417"/>
<dbReference type="PANTHER" id="PTHR42782">
    <property type="entry name" value="SI:CH73-314G15.3"/>
    <property type="match status" value="1"/>
</dbReference>
<organism evidence="1 2">
    <name type="scientific">Solemya velum gill symbiont</name>
    <dbReference type="NCBI Taxonomy" id="2340"/>
    <lineage>
        <taxon>Bacteria</taxon>
        <taxon>Pseudomonadati</taxon>
        <taxon>Pseudomonadota</taxon>
        <taxon>Gammaproteobacteria</taxon>
        <taxon>sulfur-oxidizing symbionts</taxon>
    </lineage>
</organism>
<dbReference type="Proteomes" id="UP000030856">
    <property type="component" value="Unassembled WGS sequence"/>
</dbReference>
<dbReference type="InterPro" id="IPR011197">
    <property type="entry name" value="UCP012318"/>
</dbReference>
<dbReference type="PIRSF" id="PIRSF012318">
    <property type="entry name" value="UCP012318"/>
    <property type="match status" value="1"/>
</dbReference>
<evidence type="ECO:0000313" key="1">
    <source>
        <dbReference type="EMBL" id="KHF25904.1"/>
    </source>
</evidence>
<dbReference type="InterPro" id="IPR007402">
    <property type="entry name" value="DUF455"/>
</dbReference>
<dbReference type="eggNOG" id="COG2833">
    <property type="taxonomic scope" value="Bacteria"/>
</dbReference>
<dbReference type="AlphaFoldDB" id="A0A0B0HDD6"/>
<protein>
    <recommendedName>
        <fullName evidence="3">DUF455 domain-containing protein</fullName>
    </recommendedName>
</protein>
<proteinExistence type="predicted"/>
<dbReference type="CDD" id="cd00657">
    <property type="entry name" value="Ferritin_like"/>
    <property type="match status" value="1"/>
</dbReference>
<reference evidence="1 2" key="1">
    <citation type="journal article" date="2014" name="BMC Genomics">
        <title>The genome of the intracellular bacterium of the coastal bivalve, Solemya velum: a blueprint for thriving in and out of symbiosis.</title>
        <authorList>
            <person name="Dmytrenko O."/>
            <person name="Russell S.L."/>
            <person name="Loo W.T."/>
            <person name="Fontanez K.M."/>
            <person name="Liao L."/>
            <person name="Roeselers G."/>
            <person name="Sharma R."/>
            <person name="Stewart F.J."/>
            <person name="Newton I.L."/>
            <person name="Woyke T."/>
            <person name="Wu D."/>
            <person name="Lang J.M."/>
            <person name="Eisen J.A."/>
            <person name="Cavanaugh C.M."/>
        </authorList>
    </citation>
    <scope>NUCLEOTIDE SEQUENCE [LARGE SCALE GENOMIC DNA]</scope>
    <source>
        <strain evidence="1 2">WH</strain>
    </source>
</reference>
<gene>
    <name evidence="1" type="ORF">JV46_20140</name>
</gene>
<name>A0A0B0HDD6_SOVGS</name>
<comment type="caution">
    <text evidence="1">The sequence shown here is derived from an EMBL/GenBank/DDBJ whole genome shotgun (WGS) entry which is preliminary data.</text>
</comment>
<evidence type="ECO:0000313" key="2">
    <source>
        <dbReference type="Proteomes" id="UP000030856"/>
    </source>
</evidence>
<dbReference type="Pfam" id="PF04305">
    <property type="entry name" value="DUF455"/>
    <property type="match status" value="1"/>
</dbReference>
<dbReference type="RefSeq" id="WP_052131970.1">
    <property type="nucleotide sequence ID" value="NZ_JRAA01000001.1"/>
</dbReference>